<dbReference type="EMBL" id="PJBV01000012">
    <property type="protein sequence ID" value="PKH42862.1"/>
    <property type="molecule type" value="Genomic_DNA"/>
</dbReference>
<evidence type="ECO:0000313" key="5">
    <source>
        <dbReference type="EMBL" id="PKH42862.1"/>
    </source>
</evidence>
<dbReference type="PROSITE" id="PS51186">
    <property type="entry name" value="GNAT"/>
    <property type="match status" value="1"/>
</dbReference>
<dbReference type="Proteomes" id="UP000233565">
    <property type="component" value="Unassembled WGS sequence"/>
</dbReference>
<keyword evidence="6" id="KW-1185">Reference proteome</keyword>
<dbReference type="SUPFAM" id="SSF55729">
    <property type="entry name" value="Acyl-CoA N-acyltransferases (Nat)"/>
    <property type="match status" value="2"/>
</dbReference>
<dbReference type="CDD" id="cd04301">
    <property type="entry name" value="NAT_SF"/>
    <property type="match status" value="1"/>
</dbReference>
<dbReference type="Gene3D" id="3.40.630.30">
    <property type="match status" value="1"/>
</dbReference>
<protein>
    <recommendedName>
        <fullName evidence="4">N-acetyltransferase domain-containing protein</fullName>
    </recommendedName>
</protein>
<evidence type="ECO:0000259" key="4">
    <source>
        <dbReference type="PROSITE" id="PS51186"/>
    </source>
</evidence>
<accession>A0ABX4R011</accession>
<keyword evidence="1" id="KW-0808">Transferase</keyword>
<comment type="caution">
    <text evidence="5">The sequence shown here is derived from an EMBL/GenBank/DDBJ whole genome shotgun (WGS) entry which is preliminary data.</text>
</comment>
<feature type="domain" description="N-acetyltransferase" evidence="4">
    <location>
        <begin position="34"/>
        <end position="188"/>
    </location>
</feature>
<reference evidence="5 6" key="1">
    <citation type="submission" date="2017-12" db="EMBL/GenBank/DDBJ databases">
        <title>Pharmacopeia of the Arctic Ocean.</title>
        <authorList>
            <person name="Collins E."/>
            <person name="Ducluzeau A.-L."/>
        </authorList>
    </citation>
    <scope>NUCLEOTIDE SEQUENCE [LARGE SCALE GENOMIC DNA]</scope>
    <source>
        <strain evidence="5 6">DSM 23325</strain>
    </source>
</reference>
<organism evidence="5 6">
    <name type="scientific">Nocardioides alpinus</name>
    <dbReference type="NCBI Taxonomy" id="748909"/>
    <lineage>
        <taxon>Bacteria</taxon>
        <taxon>Bacillati</taxon>
        <taxon>Actinomycetota</taxon>
        <taxon>Actinomycetes</taxon>
        <taxon>Propionibacteriales</taxon>
        <taxon>Nocardioidaceae</taxon>
        <taxon>Nocardioides</taxon>
    </lineage>
</organism>
<proteinExistence type="predicted"/>
<dbReference type="InterPro" id="IPR016181">
    <property type="entry name" value="Acyl_CoA_acyltransferase"/>
</dbReference>
<evidence type="ECO:0000313" key="6">
    <source>
        <dbReference type="Proteomes" id="UP000233565"/>
    </source>
</evidence>
<dbReference type="Pfam" id="PF00583">
    <property type="entry name" value="Acetyltransf_1"/>
    <property type="match status" value="1"/>
</dbReference>
<evidence type="ECO:0000256" key="2">
    <source>
        <dbReference type="ARBA" id="ARBA00023315"/>
    </source>
</evidence>
<keyword evidence="2" id="KW-0012">Acyltransferase</keyword>
<feature type="region of interest" description="Disordered" evidence="3">
    <location>
        <begin position="1"/>
        <end position="34"/>
    </location>
</feature>
<evidence type="ECO:0000256" key="1">
    <source>
        <dbReference type="ARBA" id="ARBA00022679"/>
    </source>
</evidence>
<dbReference type="InterPro" id="IPR000182">
    <property type="entry name" value="GNAT_dom"/>
</dbReference>
<dbReference type="InterPro" id="IPR050832">
    <property type="entry name" value="Bact_Acetyltransf"/>
</dbReference>
<dbReference type="PANTHER" id="PTHR43877:SF1">
    <property type="entry name" value="ACETYLTRANSFERASE"/>
    <property type="match status" value="1"/>
</dbReference>
<name>A0ABX4R011_9ACTN</name>
<gene>
    <name evidence="5" type="ORF">CXG46_06305</name>
</gene>
<sequence>MPRRITVPRRAPPAKPNPDNDLPTTSRAGSDGEVDIRELDVSDPAARRAWYDVQEASARADRPHALLQAFDAFEVSATRPGAYVDRLRLEARDGDLLVGVADLELPLTENLDVAWAEVNVLPAHRRKGTGRSLWEAVVDRARAAGRTRVGGEVSVDLEVSGAGAAFATAMGAVEKHREDHLLAELPVPTVPIAADYELIAWRGRCPDEHRADYLAMRNQMNADIPTGDLDLEATVLDDARLATSEQRLGASYDVRVAAARHRPDGVFGGYSLLFVPHGADHGWQDDTLVMPEHRGHRLGAALKAANYADLPAHVRLVHTWTAPSNTAMHHTNTALGFRVVEHMYEMEASIDTNR</sequence>
<dbReference type="PANTHER" id="PTHR43877">
    <property type="entry name" value="AMINOALKYLPHOSPHONATE N-ACETYLTRANSFERASE-RELATED-RELATED"/>
    <property type="match status" value="1"/>
</dbReference>
<evidence type="ECO:0000256" key="3">
    <source>
        <dbReference type="SAM" id="MobiDB-lite"/>
    </source>
</evidence>